<dbReference type="PANTHER" id="PTHR30026:SF20">
    <property type="entry name" value="OUTER MEMBRANE PROTEIN TOLC"/>
    <property type="match status" value="1"/>
</dbReference>
<dbReference type="RefSeq" id="WP_131556425.1">
    <property type="nucleotide sequence ID" value="NZ_SJSN01000001.1"/>
</dbReference>
<reference evidence="9 10" key="1">
    <citation type="submission" date="2019-02" db="EMBL/GenBank/DDBJ databases">
        <title>Pedobacter sp. RP-3-11 sp. nov., isolated from Arctic soil.</title>
        <authorList>
            <person name="Dahal R.H."/>
        </authorList>
    </citation>
    <scope>NUCLEOTIDE SEQUENCE [LARGE SCALE GENOMIC DNA]</scope>
    <source>
        <strain evidence="9 10">RP-3-11</strain>
    </source>
</reference>
<evidence type="ECO:0000256" key="4">
    <source>
        <dbReference type="ARBA" id="ARBA00022452"/>
    </source>
</evidence>
<dbReference type="Gene3D" id="1.20.1600.10">
    <property type="entry name" value="Outer membrane efflux proteins (OEP)"/>
    <property type="match status" value="1"/>
</dbReference>
<keyword evidence="3" id="KW-0813">Transport</keyword>
<feature type="signal peptide" evidence="8">
    <location>
        <begin position="1"/>
        <end position="19"/>
    </location>
</feature>
<organism evidence="9 10">
    <name type="scientific">Pedobacter frigidisoli</name>
    <dbReference type="NCBI Taxonomy" id="2530455"/>
    <lineage>
        <taxon>Bacteria</taxon>
        <taxon>Pseudomonadati</taxon>
        <taxon>Bacteroidota</taxon>
        <taxon>Sphingobacteriia</taxon>
        <taxon>Sphingobacteriales</taxon>
        <taxon>Sphingobacteriaceae</taxon>
        <taxon>Pedobacter</taxon>
    </lineage>
</organism>
<dbReference type="InterPro" id="IPR051906">
    <property type="entry name" value="TolC-like"/>
</dbReference>
<protein>
    <submittedName>
        <fullName evidence="9">TolC family protein</fullName>
    </submittedName>
</protein>
<keyword evidence="10" id="KW-1185">Reference proteome</keyword>
<keyword evidence="5" id="KW-0812">Transmembrane</keyword>
<evidence type="ECO:0000256" key="7">
    <source>
        <dbReference type="ARBA" id="ARBA00023237"/>
    </source>
</evidence>
<comment type="caution">
    <text evidence="9">The sequence shown here is derived from an EMBL/GenBank/DDBJ whole genome shotgun (WGS) entry which is preliminary data.</text>
</comment>
<evidence type="ECO:0000313" key="9">
    <source>
        <dbReference type="EMBL" id="TCD12992.1"/>
    </source>
</evidence>
<keyword evidence="7" id="KW-0998">Cell outer membrane</keyword>
<evidence type="ECO:0000256" key="2">
    <source>
        <dbReference type="ARBA" id="ARBA00007613"/>
    </source>
</evidence>
<name>A0A4R0P9T8_9SPHI</name>
<comment type="similarity">
    <text evidence="2">Belongs to the outer membrane factor (OMF) (TC 1.B.17) family.</text>
</comment>
<evidence type="ECO:0000256" key="8">
    <source>
        <dbReference type="SAM" id="SignalP"/>
    </source>
</evidence>
<evidence type="ECO:0000256" key="1">
    <source>
        <dbReference type="ARBA" id="ARBA00004442"/>
    </source>
</evidence>
<dbReference type="InterPro" id="IPR003423">
    <property type="entry name" value="OMP_efflux"/>
</dbReference>
<dbReference type="AlphaFoldDB" id="A0A4R0P9T8"/>
<comment type="subcellular location">
    <subcellularLocation>
        <location evidence="1">Cell outer membrane</location>
    </subcellularLocation>
</comment>
<sequence>MKITCIFISCLFICHLAYAQVKRKVTLKELIAYTQESSLDQLIAKSKALEGKNNFIAYKAAITPKITLSGNIANYTNAYLNVTQPDGTIVFQPVSQNYSNLMLSLSQNINYTGGTLTVNTSLARFDDFYFNRNQYNSVPVNISLAQPLLSLNPYKWDKKIEQLKLEGSEKELTAASSKLALSISRLFFDVIEAQADYELAKKNIESQQAIFDIENKRINLGTTSKEKILQIKLQLINSLQNMETAETELKKSKNNLVNFAGWRDTATFDALLPEVLPDTIFSLPEMLRAAHDNRPEFSEFRWSLIEAEKNLLTAKKERFAANLVASYGLNNVGTGIPEVYNNPNRQQNLSIGLGIPIFDWGKNKAKVGVANASFETLKLNVKLQERNLDQEITNLVMDLALVRSNVRFAKQADEIAQERYSLSVEQFRFGKITITELNIALGEKDNARRSFINLVRTFWQSYYLLKSLTLEK</sequence>
<keyword evidence="6" id="KW-0472">Membrane</keyword>
<dbReference type="GO" id="GO:0009279">
    <property type="term" value="C:cell outer membrane"/>
    <property type="evidence" value="ECO:0007669"/>
    <property type="project" value="UniProtKB-SubCell"/>
</dbReference>
<dbReference type="OrthoDB" id="940457at2"/>
<evidence type="ECO:0000256" key="6">
    <source>
        <dbReference type="ARBA" id="ARBA00023136"/>
    </source>
</evidence>
<keyword evidence="8" id="KW-0732">Signal</keyword>
<dbReference type="GO" id="GO:0015288">
    <property type="term" value="F:porin activity"/>
    <property type="evidence" value="ECO:0007669"/>
    <property type="project" value="TreeGrafter"/>
</dbReference>
<evidence type="ECO:0000256" key="5">
    <source>
        <dbReference type="ARBA" id="ARBA00022692"/>
    </source>
</evidence>
<dbReference type="SUPFAM" id="SSF56954">
    <property type="entry name" value="Outer membrane efflux proteins (OEP)"/>
    <property type="match status" value="1"/>
</dbReference>
<gene>
    <name evidence="9" type="ORF">EZ449_02795</name>
</gene>
<dbReference type="GO" id="GO:1990281">
    <property type="term" value="C:efflux pump complex"/>
    <property type="evidence" value="ECO:0007669"/>
    <property type="project" value="TreeGrafter"/>
</dbReference>
<keyword evidence="4" id="KW-1134">Transmembrane beta strand</keyword>
<dbReference type="Proteomes" id="UP000291485">
    <property type="component" value="Unassembled WGS sequence"/>
</dbReference>
<proteinExistence type="inferred from homology"/>
<feature type="chain" id="PRO_5020752499" evidence="8">
    <location>
        <begin position="20"/>
        <end position="472"/>
    </location>
</feature>
<evidence type="ECO:0000313" key="10">
    <source>
        <dbReference type="Proteomes" id="UP000291485"/>
    </source>
</evidence>
<dbReference type="EMBL" id="SJSN01000001">
    <property type="protein sequence ID" value="TCD12992.1"/>
    <property type="molecule type" value="Genomic_DNA"/>
</dbReference>
<dbReference type="GO" id="GO:0015562">
    <property type="term" value="F:efflux transmembrane transporter activity"/>
    <property type="evidence" value="ECO:0007669"/>
    <property type="project" value="InterPro"/>
</dbReference>
<dbReference type="PANTHER" id="PTHR30026">
    <property type="entry name" value="OUTER MEMBRANE PROTEIN TOLC"/>
    <property type="match status" value="1"/>
</dbReference>
<accession>A0A4R0P9T8</accession>
<evidence type="ECO:0000256" key="3">
    <source>
        <dbReference type="ARBA" id="ARBA00022448"/>
    </source>
</evidence>
<dbReference type="Pfam" id="PF02321">
    <property type="entry name" value="OEP"/>
    <property type="match status" value="2"/>
</dbReference>